<dbReference type="FunFam" id="1.20.120.80:FF:000002">
    <property type="entry name" value="Cytochrome c oxidase subunit 3"/>
    <property type="match status" value="1"/>
</dbReference>
<protein>
    <recommendedName>
        <fullName evidence="3 8">Cytochrome c oxidase subunit 3</fullName>
    </recommendedName>
</protein>
<dbReference type="PANTHER" id="PTHR11403:SF7">
    <property type="entry name" value="CYTOCHROME C OXIDASE SUBUNIT 3"/>
    <property type="match status" value="1"/>
</dbReference>
<evidence type="ECO:0000256" key="9">
    <source>
        <dbReference type="SAM" id="Phobius"/>
    </source>
</evidence>
<comment type="similarity">
    <text evidence="2 8">Belongs to the cytochrome c oxidase subunit 3 family.</text>
</comment>
<evidence type="ECO:0000256" key="3">
    <source>
        <dbReference type="ARBA" id="ARBA00015944"/>
    </source>
</evidence>
<dbReference type="Gene3D" id="1.20.120.80">
    <property type="entry name" value="Cytochrome c oxidase, subunit III, four-helix bundle"/>
    <property type="match status" value="1"/>
</dbReference>
<dbReference type="CDD" id="cd01665">
    <property type="entry name" value="Cyt_c_Oxidase_III"/>
    <property type="match status" value="1"/>
</dbReference>
<dbReference type="Pfam" id="PF00510">
    <property type="entry name" value="COX3"/>
    <property type="match status" value="1"/>
</dbReference>
<feature type="transmembrane region" description="Helical" evidence="9">
    <location>
        <begin position="20"/>
        <end position="41"/>
    </location>
</feature>
<sequence length="271" mass="31160">MMRLVQTQKHPFHVVDSSPWPLFTALSVFLTFSGLTLYMHFYSKGGFILALELFFVVICASFWWRDVVREATFEGQHTSFVRSGLKMGMVLFIVSEAMLFFAFFWGFFHASLNPVPEIGCVWPPKGIEALNPFHVPFLNTLVLVHSGAMVTWAHYSVLAGNRRDAISALIFTILLAVFFTFLQAYEYVNAPFGLSDNVYGSVFFMTTGLHGFHVIIGTLFLAVCLIRLITHHLTKKIHVGFEAAIWYWHFVDVVWIFVFIFIYWWAFPVEV</sequence>
<geneLocation type="mitochondrion" evidence="11"/>
<feature type="domain" description="Heme-copper oxidase subunit III family profile" evidence="10">
    <location>
        <begin position="8"/>
        <end position="267"/>
    </location>
</feature>
<feature type="transmembrane region" description="Helical" evidence="9">
    <location>
        <begin position="246"/>
        <end position="266"/>
    </location>
</feature>
<evidence type="ECO:0000313" key="11">
    <source>
        <dbReference type="EMBL" id="AAF05780.1"/>
    </source>
</evidence>
<evidence type="ECO:0000256" key="4">
    <source>
        <dbReference type="ARBA" id="ARBA00022692"/>
    </source>
</evidence>
<evidence type="ECO:0000259" key="10">
    <source>
        <dbReference type="PROSITE" id="PS50253"/>
    </source>
</evidence>
<reference evidence="11" key="1">
    <citation type="submission" date="1999-10" db="EMBL/GenBank/DDBJ databases">
        <title>The mitochondrial genome of Cafeteria roenbergensis.</title>
        <authorList>
            <person name="Burger G."/>
        </authorList>
    </citation>
    <scope>NUCLEOTIDE SEQUENCE</scope>
</reference>
<dbReference type="RefSeq" id="NP_051129.1">
    <property type="nucleotide sequence ID" value="NC_000946.1"/>
</dbReference>
<keyword evidence="11" id="KW-0560">Oxidoreductase</keyword>
<dbReference type="InterPro" id="IPR035973">
    <property type="entry name" value="Cyt_c_oxidase_su3-like_sf"/>
</dbReference>
<evidence type="ECO:0000256" key="2">
    <source>
        <dbReference type="ARBA" id="ARBA00010581"/>
    </source>
</evidence>
<organism evidence="11">
    <name type="scientific">Cafeteria roenbergensis</name>
    <name type="common">Marine flagellate</name>
    <dbReference type="NCBI Taxonomy" id="33653"/>
    <lineage>
        <taxon>Eukaryota</taxon>
        <taxon>Sar</taxon>
        <taxon>Stramenopiles</taxon>
        <taxon>Bigyra</taxon>
        <taxon>Opalozoa</taxon>
        <taxon>Bicosoecida</taxon>
        <taxon>Cafeteriaceae</taxon>
        <taxon>Cafeteria</taxon>
    </lineage>
</organism>
<evidence type="ECO:0000256" key="8">
    <source>
        <dbReference type="RuleBase" id="RU003375"/>
    </source>
</evidence>
<dbReference type="EMBL" id="AF193903">
    <property type="protein sequence ID" value="AAF05780.1"/>
    <property type="molecule type" value="Genomic_DNA"/>
</dbReference>
<dbReference type="InterPro" id="IPR000298">
    <property type="entry name" value="Cyt_c_oxidase-like_su3"/>
</dbReference>
<dbReference type="GO" id="GO:0004129">
    <property type="term" value="F:cytochrome-c oxidase activity"/>
    <property type="evidence" value="ECO:0007669"/>
    <property type="project" value="InterPro"/>
</dbReference>
<feature type="transmembrane region" description="Helical" evidence="9">
    <location>
        <begin position="202"/>
        <end position="226"/>
    </location>
</feature>
<keyword evidence="5" id="KW-1278">Translocase</keyword>
<evidence type="ECO:0000256" key="6">
    <source>
        <dbReference type="ARBA" id="ARBA00022989"/>
    </source>
</evidence>
<dbReference type="GeneID" id="800854"/>
<name>Q9TAK6_CAFRO</name>
<feature type="transmembrane region" description="Helical" evidence="9">
    <location>
        <begin position="133"/>
        <end position="153"/>
    </location>
</feature>
<dbReference type="GO" id="GO:0045277">
    <property type="term" value="C:respiratory chain complex IV"/>
    <property type="evidence" value="ECO:0007669"/>
    <property type="project" value="UniProtKB-ARBA"/>
</dbReference>
<evidence type="ECO:0000256" key="5">
    <source>
        <dbReference type="ARBA" id="ARBA00022967"/>
    </source>
</evidence>
<dbReference type="SUPFAM" id="SSF81452">
    <property type="entry name" value="Cytochrome c oxidase subunit III-like"/>
    <property type="match status" value="1"/>
</dbReference>
<dbReference type="InterPro" id="IPR013833">
    <property type="entry name" value="Cyt_c_oxidase_su3_a-hlx"/>
</dbReference>
<dbReference type="FunFam" id="1.10.287.70:FF:000082">
    <property type="entry name" value="Cytochrome c oxidase subunit 3"/>
    <property type="match status" value="1"/>
</dbReference>
<dbReference type="InterPro" id="IPR033945">
    <property type="entry name" value="Cyt_c_oxase_su3_dom"/>
</dbReference>
<dbReference type="GO" id="GO:0006123">
    <property type="term" value="P:mitochondrial electron transport, cytochrome c to oxygen"/>
    <property type="evidence" value="ECO:0007669"/>
    <property type="project" value="UniProtKB-ARBA"/>
</dbReference>
<evidence type="ECO:0000256" key="1">
    <source>
        <dbReference type="ARBA" id="ARBA00004141"/>
    </source>
</evidence>
<dbReference type="GO" id="GO:0031967">
    <property type="term" value="C:organelle envelope"/>
    <property type="evidence" value="ECO:0007669"/>
    <property type="project" value="UniProtKB-ARBA"/>
</dbReference>
<dbReference type="Gene3D" id="1.10.287.70">
    <property type="match status" value="1"/>
</dbReference>
<keyword evidence="6 9" id="KW-1133">Transmembrane helix</keyword>
<feature type="transmembrane region" description="Helical" evidence="9">
    <location>
        <begin position="47"/>
        <end position="64"/>
    </location>
</feature>
<comment type="subcellular location">
    <subcellularLocation>
        <location evidence="1">Membrane</location>
        <topology evidence="1">Multi-pass membrane protein</topology>
    </subcellularLocation>
</comment>
<accession>Q9TAK6</accession>
<dbReference type="AlphaFoldDB" id="Q9TAK6"/>
<dbReference type="InterPro" id="IPR024791">
    <property type="entry name" value="Cyt_c/ubiquinol_Oxase_su3"/>
</dbReference>
<comment type="function">
    <text evidence="8">Component of the cytochrome c oxidase, the last enzyme in the mitochondrial electron transport chain which drives oxidative phosphorylation. The respiratory chain contains 3 multisubunit complexes succinate dehydrogenase (complex II, CII), ubiquinol-cytochrome c oxidoreductase (cytochrome b-c1 complex, complex III, CIII) and cytochrome c oxidase (complex IV, CIV), that cooperate to transfer electrons derived from NADH and succinate to molecular oxygen, creating an electrochemical gradient over the inner membrane that drives transmembrane transport and the ATP synthase. Cytochrome c oxidase is the component of the respiratory chain that catalyzes the reduction of oxygen to water. Electrons originating from reduced cytochrome c in the intermembrane space (IMS) are transferred via the dinuclear copper A center (CU(A)) of subunit 2 and heme A of subunit 1 to the active site in subunit 1, a binuclear center (BNC) formed by heme A3 and copper B (CU(B)). The BNC reduces molecular oxygen to 2 water molecules using 4 electrons from cytochrome c in the IMS and 4 protons from the mitochondrial matrix.</text>
</comment>
<feature type="transmembrane region" description="Helical" evidence="9">
    <location>
        <begin position="165"/>
        <end position="182"/>
    </location>
</feature>
<keyword evidence="7 9" id="KW-0472">Membrane</keyword>
<dbReference type="PANTHER" id="PTHR11403">
    <property type="entry name" value="CYTOCHROME C OXIDASE SUBUNIT III"/>
    <property type="match status" value="1"/>
</dbReference>
<gene>
    <name evidence="11" type="primary">cox3</name>
</gene>
<proteinExistence type="inferred from homology"/>
<dbReference type="GO" id="GO:0005739">
    <property type="term" value="C:mitochondrion"/>
    <property type="evidence" value="ECO:0007669"/>
    <property type="project" value="TreeGrafter"/>
</dbReference>
<keyword evidence="4 8" id="KW-0812">Transmembrane</keyword>
<evidence type="ECO:0000256" key="7">
    <source>
        <dbReference type="ARBA" id="ARBA00023136"/>
    </source>
</evidence>
<dbReference type="PROSITE" id="PS50253">
    <property type="entry name" value="COX3"/>
    <property type="match status" value="1"/>
</dbReference>
<dbReference type="GO" id="GO:0016491">
    <property type="term" value="F:oxidoreductase activity"/>
    <property type="evidence" value="ECO:0007669"/>
    <property type="project" value="UniProtKB-KW"/>
</dbReference>
<feature type="transmembrane region" description="Helical" evidence="9">
    <location>
        <begin position="85"/>
        <end position="108"/>
    </location>
</feature>
<dbReference type="GO" id="GO:0031090">
    <property type="term" value="C:organelle membrane"/>
    <property type="evidence" value="ECO:0007669"/>
    <property type="project" value="UniProtKB-ARBA"/>
</dbReference>
<keyword evidence="8 11" id="KW-0496">Mitochondrion</keyword>